<evidence type="ECO:0000313" key="4">
    <source>
        <dbReference type="WBParaSite" id="jg3317"/>
    </source>
</evidence>
<dbReference type="PROSITE" id="PS51232">
    <property type="entry name" value="GBD_FH3"/>
    <property type="match status" value="1"/>
</dbReference>
<dbReference type="GO" id="GO:0031267">
    <property type="term" value="F:small GTPase binding"/>
    <property type="evidence" value="ECO:0007669"/>
    <property type="project" value="InterPro"/>
</dbReference>
<reference evidence="4" key="1">
    <citation type="submission" date="2022-11" db="UniProtKB">
        <authorList>
            <consortium name="WormBaseParasite"/>
        </authorList>
    </citation>
    <scope>IDENTIFICATION</scope>
</reference>
<evidence type="ECO:0000259" key="2">
    <source>
        <dbReference type="PROSITE" id="PS51232"/>
    </source>
</evidence>
<name>A0A915EAR0_9BILA</name>
<dbReference type="Pfam" id="PF06367">
    <property type="entry name" value="Drf_FH3"/>
    <property type="match status" value="1"/>
</dbReference>
<dbReference type="InterPro" id="IPR010472">
    <property type="entry name" value="FH3_dom"/>
</dbReference>
<dbReference type="InterPro" id="IPR051412">
    <property type="entry name" value="Formin_Homology_Diaphanous_sf"/>
</dbReference>
<dbReference type="InterPro" id="IPR014768">
    <property type="entry name" value="GBD/FH3_dom"/>
</dbReference>
<dbReference type="SUPFAM" id="SSF48371">
    <property type="entry name" value="ARM repeat"/>
    <property type="match status" value="1"/>
</dbReference>
<feature type="compositionally biased region" description="Low complexity" evidence="1">
    <location>
        <begin position="525"/>
        <end position="535"/>
    </location>
</feature>
<feature type="region of interest" description="Disordered" evidence="1">
    <location>
        <begin position="1"/>
        <end position="26"/>
    </location>
</feature>
<dbReference type="InterPro" id="IPR010473">
    <property type="entry name" value="GTPase-bd"/>
</dbReference>
<feature type="compositionally biased region" description="Basic and acidic residues" evidence="1">
    <location>
        <begin position="1"/>
        <end position="14"/>
    </location>
</feature>
<dbReference type="SMART" id="SM01139">
    <property type="entry name" value="Drf_FH3"/>
    <property type="match status" value="1"/>
</dbReference>
<accession>A0A915EAR0</accession>
<dbReference type="SMART" id="SM01140">
    <property type="entry name" value="Drf_GBD"/>
    <property type="match status" value="1"/>
</dbReference>
<dbReference type="PANTHER" id="PTHR45691:SF1">
    <property type="entry name" value="FH2 DOMAIN-CONTAINING PROTEIN 1-RELATED"/>
    <property type="match status" value="1"/>
</dbReference>
<sequence>MFSSRKKDRDKDSVDSASIHSNDGAVTNPTERFEFNALTDRELDAMFSKSMADINIKKDKVNEMLKQFDRDKKIQLCQQGQRVKLDNPNKDTPLYYCTQMKEALNTKEDEQMHTLLQSLCISLRAMSINWVQEFQREGGLQLLVTILDRLIQQTEKSHQTEDAQEQEDDGLVGCLLEMVKCIRSVINIRTGAEYFLQPDSLMCYKLIEALYVLNSMRSSKVYEQPISAIITLLIPALFLNKEQPDPNEMTGYALVMRTLSEVGEQRGKGRFACIVGCFRHKNAEITLRALTFINILLSNTDDSEWQVRMLWRSELMSAGLKNVIPSIEEEAVRDEKLQQAYTTFDNEKKADFEDLLKNHSNLKGDIDHPKDCFNMLIAASKNTECEDHLLDIGLKLLLVNDRKYRRATYLKMINKFLTGVICEDVGCGPDIIDKQIVFTTPLDEMLQQIENDPESSRMSKRLETAIGAKQEAMVMQNKYYHKMVEFREESAKLRKHITNKSDPIPPATQCDLLPPEEAHLLNVAIGPKAPSGSGSAPPPLHLPRHLC</sequence>
<evidence type="ECO:0000256" key="1">
    <source>
        <dbReference type="SAM" id="MobiDB-lite"/>
    </source>
</evidence>
<dbReference type="GO" id="GO:0003779">
    <property type="term" value="F:actin binding"/>
    <property type="evidence" value="ECO:0007669"/>
    <property type="project" value="InterPro"/>
</dbReference>
<feature type="region of interest" description="Disordered" evidence="1">
    <location>
        <begin position="525"/>
        <end position="547"/>
    </location>
</feature>
<organism evidence="3 4">
    <name type="scientific">Ditylenchus dipsaci</name>
    <dbReference type="NCBI Taxonomy" id="166011"/>
    <lineage>
        <taxon>Eukaryota</taxon>
        <taxon>Metazoa</taxon>
        <taxon>Ecdysozoa</taxon>
        <taxon>Nematoda</taxon>
        <taxon>Chromadorea</taxon>
        <taxon>Rhabditida</taxon>
        <taxon>Tylenchina</taxon>
        <taxon>Tylenchomorpha</taxon>
        <taxon>Sphaerularioidea</taxon>
        <taxon>Anguinidae</taxon>
        <taxon>Anguininae</taxon>
        <taxon>Ditylenchus</taxon>
    </lineage>
</organism>
<dbReference type="InterPro" id="IPR011989">
    <property type="entry name" value="ARM-like"/>
</dbReference>
<dbReference type="WBParaSite" id="jg3317">
    <property type="protein sequence ID" value="jg3317"/>
    <property type="gene ID" value="jg3317"/>
</dbReference>
<dbReference type="Proteomes" id="UP000887574">
    <property type="component" value="Unplaced"/>
</dbReference>
<dbReference type="Pfam" id="PF06371">
    <property type="entry name" value="Drf_GBD"/>
    <property type="match status" value="1"/>
</dbReference>
<dbReference type="GO" id="GO:0030041">
    <property type="term" value="P:actin filament polymerization"/>
    <property type="evidence" value="ECO:0007669"/>
    <property type="project" value="TreeGrafter"/>
</dbReference>
<evidence type="ECO:0000313" key="3">
    <source>
        <dbReference type="Proteomes" id="UP000887574"/>
    </source>
</evidence>
<dbReference type="Gene3D" id="1.10.238.150">
    <property type="entry name" value="Formin, FH3 diaphanous domain"/>
    <property type="match status" value="1"/>
</dbReference>
<feature type="domain" description="GBD/FH3" evidence="2">
    <location>
        <begin position="35"/>
        <end position="428"/>
    </location>
</feature>
<dbReference type="GO" id="GO:0005884">
    <property type="term" value="C:actin filament"/>
    <property type="evidence" value="ECO:0007669"/>
    <property type="project" value="TreeGrafter"/>
</dbReference>
<proteinExistence type="predicted"/>
<dbReference type="Gene3D" id="1.25.10.10">
    <property type="entry name" value="Leucine-rich Repeat Variant"/>
    <property type="match status" value="1"/>
</dbReference>
<dbReference type="InterPro" id="IPR016024">
    <property type="entry name" value="ARM-type_fold"/>
</dbReference>
<dbReference type="AlphaFoldDB" id="A0A915EAR0"/>
<keyword evidence="3" id="KW-1185">Reference proteome</keyword>
<dbReference type="PANTHER" id="PTHR45691">
    <property type="entry name" value="PROTEIN DIAPHANOUS"/>
    <property type="match status" value="1"/>
</dbReference>
<protein>
    <submittedName>
        <fullName evidence="4">GBD/FH3 domain-containing protein</fullName>
    </submittedName>
</protein>